<feature type="binding site" evidence="10">
    <location>
        <position position="35"/>
    </location>
    <ligand>
        <name>NAD(+)</name>
        <dbReference type="ChEBI" id="CHEBI:57540"/>
    </ligand>
</feature>
<evidence type="ECO:0000313" key="13">
    <source>
        <dbReference type="Proteomes" id="UP000230607"/>
    </source>
</evidence>
<keyword evidence="4 7" id="KW-0560">Oxidoreductase</keyword>
<evidence type="ECO:0000256" key="1">
    <source>
        <dbReference type="ARBA" id="ARBA00004701"/>
    </source>
</evidence>
<dbReference type="InterPro" id="IPR036291">
    <property type="entry name" value="NAD(P)-bd_dom_sf"/>
</dbReference>
<comment type="pathway">
    <text evidence="1">Nucleotide-sugar biosynthesis; UDP-alpha-D-glucuronate biosynthesis; UDP-alpha-D-glucuronate from UDP-alpha-D-glucose: step 1/1.</text>
</comment>
<feature type="binding site" evidence="9">
    <location>
        <position position="210"/>
    </location>
    <ligand>
        <name>substrate</name>
    </ligand>
</feature>
<feature type="binding site" evidence="10">
    <location>
        <position position="334"/>
    </location>
    <ligand>
        <name>NAD(+)</name>
        <dbReference type="ChEBI" id="CHEBI:57540"/>
    </ligand>
</feature>
<keyword evidence="5 7" id="KW-0520">NAD</keyword>
<dbReference type="OrthoDB" id="59839at2157"/>
<dbReference type="GO" id="GO:0051287">
    <property type="term" value="F:NAD binding"/>
    <property type="evidence" value="ECO:0007669"/>
    <property type="project" value="InterPro"/>
</dbReference>
<reference evidence="13" key="1">
    <citation type="submission" date="2017-03" db="EMBL/GenBank/DDBJ databases">
        <authorList>
            <person name="Herbold C."/>
        </authorList>
    </citation>
    <scope>NUCLEOTIDE SEQUENCE [LARGE SCALE GENOMIC DNA]</scope>
</reference>
<evidence type="ECO:0000259" key="11">
    <source>
        <dbReference type="SMART" id="SM00984"/>
    </source>
</evidence>
<evidence type="ECO:0000256" key="2">
    <source>
        <dbReference type="ARBA" id="ARBA00006601"/>
    </source>
</evidence>
<dbReference type="PANTHER" id="PTHR43750">
    <property type="entry name" value="UDP-GLUCOSE 6-DEHYDROGENASE TUAD"/>
    <property type="match status" value="1"/>
</dbReference>
<dbReference type="AlphaFoldDB" id="A0A2H1FHS6"/>
<feature type="binding site" evidence="10">
    <location>
        <position position="159"/>
    </location>
    <ligand>
        <name>NAD(+)</name>
        <dbReference type="ChEBI" id="CHEBI:57540"/>
    </ligand>
</feature>
<dbReference type="SUPFAM" id="SSF51735">
    <property type="entry name" value="NAD(P)-binding Rossmann-fold domains"/>
    <property type="match status" value="1"/>
</dbReference>
<feature type="binding site" evidence="10">
    <location>
        <position position="123"/>
    </location>
    <ligand>
        <name>NAD(+)</name>
        <dbReference type="ChEBI" id="CHEBI:57540"/>
    </ligand>
</feature>
<evidence type="ECO:0000256" key="8">
    <source>
        <dbReference type="PIRSR" id="PIRSR500134-1"/>
    </source>
</evidence>
<dbReference type="InterPro" id="IPR036220">
    <property type="entry name" value="UDP-Glc/GDP-Man_DH_C_sf"/>
</dbReference>
<dbReference type="InterPro" id="IPR014026">
    <property type="entry name" value="UDP-Glc/GDP-Man_DH_dimer"/>
</dbReference>
<accession>A0A2H1FHS6</accession>
<dbReference type="UniPathway" id="UPA00038">
    <property type="reaction ID" value="UER00491"/>
</dbReference>
<feature type="binding site" evidence="10">
    <location>
        <position position="30"/>
    </location>
    <ligand>
        <name>NAD(+)</name>
        <dbReference type="ChEBI" id="CHEBI:57540"/>
    </ligand>
</feature>
<dbReference type="Pfam" id="PF03720">
    <property type="entry name" value="UDPG_MGDP_dh_C"/>
    <property type="match status" value="1"/>
</dbReference>
<evidence type="ECO:0000256" key="3">
    <source>
        <dbReference type="ARBA" id="ARBA00012954"/>
    </source>
</evidence>
<organism evidence="12 13">
    <name type="scientific">Candidatus Nitrosotalea okcheonensis</name>
    <dbReference type="NCBI Taxonomy" id="1903276"/>
    <lineage>
        <taxon>Archaea</taxon>
        <taxon>Nitrososphaerota</taxon>
        <taxon>Nitrososphaeria</taxon>
        <taxon>Nitrosotaleales</taxon>
        <taxon>Nitrosotaleaceae</taxon>
        <taxon>Nitrosotalea</taxon>
    </lineage>
</organism>
<evidence type="ECO:0000256" key="4">
    <source>
        <dbReference type="ARBA" id="ARBA00023002"/>
    </source>
</evidence>
<feature type="binding site" evidence="9">
    <location>
        <begin position="156"/>
        <end position="159"/>
    </location>
    <ligand>
        <name>substrate</name>
    </ligand>
</feature>
<dbReference type="InterPro" id="IPR028357">
    <property type="entry name" value="UDPglc_DH_bac"/>
</dbReference>
<dbReference type="InterPro" id="IPR001732">
    <property type="entry name" value="UDP-Glc/GDP-Man_DH_N"/>
</dbReference>
<evidence type="ECO:0000256" key="5">
    <source>
        <dbReference type="ARBA" id="ARBA00023027"/>
    </source>
</evidence>
<feature type="domain" description="UDP-glucose/GDP-mannose dehydrogenase C-terminal" evidence="11">
    <location>
        <begin position="320"/>
        <end position="421"/>
    </location>
</feature>
<dbReference type="Gene3D" id="1.20.5.100">
    <property type="entry name" value="Cytochrome c1, transmembrane anchor, C-terminal"/>
    <property type="match status" value="1"/>
</dbReference>
<dbReference type="PIRSF" id="PIRSF000124">
    <property type="entry name" value="UDPglc_GDPman_dh"/>
    <property type="match status" value="1"/>
</dbReference>
<dbReference type="GO" id="GO:0000271">
    <property type="term" value="P:polysaccharide biosynthetic process"/>
    <property type="evidence" value="ECO:0007669"/>
    <property type="project" value="InterPro"/>
</dbReference>
<dbReference type="EMBL" id="LT841358">
    <property type="protein sequence ID" value="SMH72321.1"/>
    <property type="molecule type" value="Genomic_DNA"/>
</dbReference>
<proteinExistence type="inferred from homology"/>
<protein>
    <recommendedName>
        <fullName evidence="3 7">UDP-glucose 6-dehydrogenase</fullName>
        <ecNumber evidence="3 7">1.1.1.22</ecNumber>
    </recommendedName>
</protein>
<dbReference type="RefSeq" id="WP_157928115.1">
    <property type="nucleotide sequence ID" value="NZ_LT841358.1"/>
</dbReference>
<dbReference type="Gene3D" id="3.40.50.720">
    <property type="entry name" value="NAD(P)-binding Rossmann-like Domain"/>
    <property type="match status" value="2"/>
</dbReference>
<dbReference type="PANTHER" id="PTHR43750:SF3">
    <property type="entry name" value="UDP-GLUCOSE 6-DEHYDROGENASE TUAD"/>
    <property type="match status" value="1"/>
</dbReference>
<dbReference type="PIRSF" id="PIRSF500134">
    <property type="entry name" value="UDPglc_DH_bac"/>
    <property type="match status" value="1"/>
</dbReference>
<dbReference type="NCBIfam" id="TIGR03026">
    <property type="entry name" value="NDP-sugDHase"/>
    <property type="match status" value="1"/>
</dbReference>
<dbReference type="Pfam" id="PF00984">
    <property type="entry name" value="UDPG_MGDP_dh"/>
    <property type="match status" value="1"/>
</dbReference>
<name>A0A2H1FHS6_9ARCH</name>
<gene>
    <name evidence="12" type="ORF">NCS_30161</name>
</gene>
<feature type="binding site" evidence="10">
    <location>
        <position position="270"/>
    </location>
    <ligand>
        <name>NAD(+)</name>
        <dbReference type="ChEBI" id="CHEBI:57540"/>
    </ligand>
</feature>
<dbReference type="InterPro" id="IPR017476">
    <property type="entry name" value="UDP-Glc/GDP-Man"/>
</dbReference>
<sequence length="435" mass="47948">MKIGIVGLGFVGLSFASVLGSKGYSIIGIDSDKTKVAKIKTGRSPFYEPKLDELLKSALKKSLTISTDVRLAVNQCDIIFVTVGTPLSEKGQIDLTILKSAIEEIGNILATENKKPILVIKSTVVPGTTNDFVMPIIKNKIGKKISKIRILTNPEFLREGKSIDDTLKPHIVVIGGNNDESVKLKKFYQHLYGVKIPIILTNHQTAELIKYANNSFLATKISFVNQIANICQSIPGTNIEDVAKAIGLDPRIGSLFLKAGPGYGGSCLPKDLQALIAFSSKTGVEPILLKAVQETNNSQVKKILDLIERSIGNINGKQITILGLSFKEDSDDIRESVSIKLINLLLKKNVKIIAHDPKAIENTRSVFGNKIRFFDSVKKALRDSQCVVIMTPWKQYSGIKNADFQKMRRKFVIDTRRILNHKNLDIEYHALGLGE</sequence>
<dbReference type="SUPFAM" id="SSF48179">
    <property type="entry name" value="6-phosphogluconate dehydrogenase C-terminal domain-like"/>
    <property type="match status" value="1"/>
</dbReference>
<comment type="catalytic activity">
    <reaction evidence="6 7">
        <text>UDP-alpha-D-glucose + 2 NAD(+) + H2O = UDP-alpha-D-glucuronate + 2 NADH + 3 H(+)</text>
        <dbReference type="Rhea" id="RHEA:23596"/>
        <dbReference type="ChEBI" id="CHEBI:15377"/>
        <dbReference type="ChEBI" id="CHEBI:15378"/>
        <dbReference type="ChEBI" id="CHEBI:57540"/>
        <dbReference type="ChEBI" id="CHEBI:57945"/>
        <dbReference type="ChEBI" id="CHEBI:58052"/>
        <dbReference type="ChEBI" id="CHEBI:58885"/>
        <dbReference type="EC" id="1.1.1.22"/>
    </reaction>
</comment>
<feature type="binding site" evidence="9">
    <location>
        <begin position="256"/>
        <end position="260"/>
    </location>
    <ligand>
        <name>substrate</name>
    </ligand>
</feature>
<dbReference type="GO" id="GO:0003979">
    <property type="term" value="F:UDP-glucose 6-dehydrogenase activity"/>
    <property type="evidence" value="ECO:0007669"/>
    <property type="project" value="UniProtKB-EC"/>
</dbReference>
<evidence type="ECO:0000313" key="12">
    <source>
        <dbReference type="EMBL" id="SMH72321.1"/>
    </source>
</evidence>
<feature type="active site" description="Nucleophile" evidence="8">
    <location>
        <position position="267"/>
    </location>
</feature>
<dbReference type="InterPro" id="IPR008927">
    <property type="entry name" value="6-PGluconate_DH-like_C_sf"/>
</dbReference>
<feature type="binding site" evidence="10">
    <location>
        <position position="85"/>
    </location>
    <ligand>
        <name>NAD(+)</name>
        <dbReference type="ChEBI" id="CHEBI:57540"/>
    </ligand>
</feature>
<feature type="binding site" evidence="9">
    <location>
        <position position="264"/>
    </location>
    <ligand>
        <name>substrate</name>
    </ligand>
</feature>
<feature type="binding site" evidence="9">
    <location>
        <position position="327"/>
    </location>
    <ligand>
        <name>substrate</name>
    </ligand>
</feature>
<dbReference type="Proteomes" id="UP000230607">
    <property type="component" value="Chromosome 1"/>
</dbReference>
<evidence type="ECO:0000256" key="10">
    <source>
        <dbReference type="PIRSR" id="PIRSR500134-3"/>
    </source>
</evidence>
<evidence type="ECO:0000256" key="9">
    <source>
        <dbReference type="PIRSR" id="PIRSR500134-2"/>
    </source>
</evidence>
<dbReference type="SMART" id="SM00984">
    <property type="entry name" value="UDPG_MGDP_dh_C"/>
    <property type="match status" value="1"/>
</dbReference>
<dbReference type="EC" id="1.1.1.22" evidence="3 7"/>
<dbReference type="SUPFAM" id="SSF52413">
    <property type="entry name" value="UDP-glucose/GDP-mannose dehydrogenase C-terminal domain"/>
    <property type="match status" value="1"/>
</dbReference>
<evidence type="ECO:0000256" key="6">
    <source>
        <dbReference type="ARBA" id="ARBA00047473"/>
    </source>
</evidence>
<dbReference type="GO" id="GO:0006065">
    <property type="term" value="P:UDP-glucuronate biosynthetic process"/>
    <property type="evidence" value="ECO:0007669"/>
    <property type="project" value="UniProtKB-UniPathway"/>
</dbReference>
<comment type="similarity">
    <text evidence="2 7">Belongs to the UDP-glucose/GDP-mannose dehydrogenase family.</text>
</comment>
<keyword evidence="13" id="KW-1185">Reference proteome</keyword>
<evidence type="ECO:0000256" key="7">
    <source>
        <dbReference type="PIRNR" id="PIRNR000124"/>
    </source>
</evidence>
<dbReference type="Pfam" id="PF03721">
    <property type="entry name" value="UDPG_MGDP_dh_N"/>
    <property type="match status" value="1"/>
</dbReference>
<dbReference type="InterPro" id="IPR014027">
    <property type="entry name" value="UDP-Glc/GDP-Man_DH_C"/>
</dbReference>